<feature type="transmembrane region" description="Helical" evidence="1">
    <location>
        <begin position="108"/>
        <end position="126"/>
    </location>
</feature>
<evidence type="ECO:0000256" key="1">
    <source>
        <dbReference type="SAM" id="Phobius"/>
    </source>
</evidence>
<sequence length="146" mass="17691">MIALFLSLCMVFYTWIYRNFNQLLYDDNHFVDDDLNIEESDQLNEISKHTSEKNNLLTKIIVYIFLFSLPLYIIPNHYLYYITMKIVSVLCVLRYNNVDNRETQQSFYTGYAVFLIYFCIVTEQNFHTYNSMIYDIFNHFILFLLC</sequence>
<name>A0A3G4ZNI5_9VIRU</name>
<feature type="transmembrane region" description="Helical" evidence="1">
    <location>
        <begin position="56"/>
        <end position="73"/>
    </location>
</feature>
<gene>
    <name evidence="2" type="ORF">Terrestrivirus4_12</name>
</gene>
<evidence type="ECO:0000313" key="2">
    <source>
        <dbReference type="EMBL" id="AYV75964.1"/>
    </source>
</evidence>
<organism evidence="2">
    <name type="scientific">Terrestrivirus sp</name>
    <dbReference type="NCBI Taxonomy" id="2487775"/>
    <lineage>
        <taxon>Viruses</taxon>
        <taxon>Varidnaviria</taxon>
        <taxon>Bamfordvirae</taxon>
        <taxon>Nucleocytoviricota</taxon>
        <taxon>Megaviricetes</taxon>
        <taxon>Imitervirales</taxon>
        <taxon>Mimiviridae</taxon>
        <taxon>Klosneuvirinae</taxon>
    </lineage>
</organism>
<dbReference type="EMBL" id="MK071982">
    <property type="protein sequence ID" value="AYV75964.1"/>
    <property type="molecule type" value="Genomic_DNA"/>
</dbReference>
<keyword evidence="1" id="KW-0472">Membrane</keyword>
<proteinExistence type="predicted"/>
<keyword evidence="1" id="KW-0812">Transmembrane</keyword>
<reference evidence="2" key="1">
    <citation type="submission" date="2018-10" db="EMBL/GenBank/DDBJ databases">
        <title>Hidden diversity of soil giant viruses.</title>
        <authorList>
            <person name="Schulz F."/>
            <person name="Alteio L."/>
            <person name="Goudeau D."/>
            <person name="Ryan E.M."/>
            <person name="Malmstrom R.R."/>
            <person name="Blanchard J."/>
            <person name="Woyke T."/>
        </authorList>
    </citation>
    <scope>NUCLEOTIDE SEQUENCE</scope>
    <source>
        <strain evidence="2">TEV1</strain>
    </source>
</reference>
<accession>A0A3G4ZNI5</accession>
<keyword evidence="1" id="KW-1133">Transmembrane helix</keyword>
<protein>
    <submittedName>
        <fullName evidence="2">Uncharacterized protein</fullName>
    </submittedName>
</protein>